<feature type="compositionally biased region" description="Polar residues" evidence="1">
    <location>
        <begin position="241"/>
        <end position="263"/>
    </location>
</feature>
<dbReference type="GO" id="GO:0016887">
    <property type="term" value="F:ATP hydrolysis activity"/>
    <property type="evidence" value="ECO:0007669"/>
    <property type="project" value="TreeGrafter"/>
</dbReference>
<accession>A0A178CY58</accession>
<dbReference type="GO" id="GO:0005737">
    <property type="term" value="C:cytoplasm"/>
    <property type="evidence" value="ECO:0007669"/>
    <property type="project" value="TreeGrafter"/>
</dbReference>
<dbReference type="GO" id="GO:0000309">
    <property type="term" value="F:nicotinamide-nucleotide adenylyltransferase activity"/>
    <property type="evidence" value="ECO:0007669"/>
    <property type="project" value="TreeGrafter"/>
</dbReference>
<dbReference type="Gene3D" id="3.40.50.620">
    <property type="entry name" value="HUPs"/>
    <property type="match status" value="1"/>
</dbReference>
<name>A0A178CY58_9EURO</name>
<evidence type="ECO:0000256" key="1">
    <source>
        <dbReference type="SAM" id="MobiDB-lite"/>
    </source>
</evidence>
<dbReference type="RefSeq" id="XP_022499204.1">
    <property type="nucleotide sequence ID" value="XM_022644737.1"/>
</dbReference>
<dbReference type="Proteomes" id="UP000185904">
    <property type="component" value="Unassembled WGS sequence"/>
</dbReference>
<gene>
    <name evidence="2" type="ORF">AYO20_06447</name>
</gene>
<organism evidence="2 3">
    <name type="scientific">Fonsecaea nubica</name>
    <dbReference type="NCBI Taxonomy" id="856822"/>
    <lineage>
        <taxon>Eukaryota</taxon>
        <taxon>Fungi</taxon>
        <taxon>Dikarya</taxon>
        <taxon>Ascomycota</taxon>
        <taxon>Pezizomycotina</taxon>
        <taxon>Eurotiomycetes</taxon>
        <taxon>Chaetothyriomycetidae</taxon>
        <taxon>Chaetothyriales</taxon>
        <taxon>Herpotrichiellaceae</taxon>
        <taxon>Fonsecaea</taxon>
    </lineage>
</organism>
<keyword evidence="3" id="KW-1185">Reference proteome</keyword>
<reference evidence="2 3" key="1">
    <citation type="submission" date="2016-03" db="EMBL/GenBank/DDBJ databases">
        <title>The draft genome sequence of Fonsecaea nubica causative agent of cutaneous subcutaneous infection in human host.</title>
        <authorList>
            <person name="Costa F."/>
            <person name="Sybren D.H."/>
            <person name="Raittz R.T."/>
            <person name="Weiss V.A."/>
            <person name="Leao A.C."/>
            <person name="Gomes R."/>
            <person name="De Souza E.M."/>
            <person name="Pedrosa F.O."/>
            <person name="Steffens M.B."/>
            <person name="Bombassaro A."/>
            <person name="Tadra-Sfeir M.Z."/>
            <person name="Moreno L.F."/>
            <person name="Najafzadeh M.J."/>
            <person name="Felipe M.S."/>
            <person name="Teixeira M."/>
            <person name="Sun J."/>
            <person name="Xi L."/>
            <person name="Castro M.A."/>
            <person name="Vicente V.A."/>
        </authorList>
    </citation>
    <scope>NUCLEOTIDE SEQUENCE [LARGE SCALE GENOMIC DNA]</scope>
    <source>
        <strain evidence="2 3">CBS 269.64</strain>
    </source>
</reference>
<protein>
    <recommendedName>
        <fullName evidence="4">Nicotinamide-nucleotide adenylyltransferase</fullName>
    </recommendedName>
</protein>
<proteinExistence type="predicted"/>
<sequence length="386" mass="42299">MSSPDLDMHALQRLRSQFSQALKDFASSSSSFRILHSVPTRATAPTSSDPIVTKTLYLLDSSFNPPSKAHTSLVKTALKSQDASPQTKHQTTPRVLFLLATVNADKKPKPADFEDRLVMMTLAAEDLRSGFTREPISADSTAETPAPIIDIGITKEPYFVDKAAAIDASGIYRSPGYSTSSTPSSGAADDGVVEQIHLTGFDTLLRIFAPKYYPNNHPPLSALEPFLRRHRLRATIRVDPNSPSQNLKDAQKTQPDSKLTASSEGPPDLTTIAGQEAYLEGIKNGALEKDGLKREWAERVELGWDDSGETDGVSSTKIRNAMKDGNWDEVEGLSLRLDDAGGKRYFHYINDESHSKAKGICDHGNSKTKKLKPSRVELRSTHFFGT</sequence>
<evidence type="ECO:0000313" key="3">
    <source>
        <dbReference type="Proteomes" id="UP000185904"/>
    </source>
</evidence>
<dbReference type="PANTHER" id="PTHR31285:SF0">
    <property type="entry name" value="NICOTINAMIDE MONONUCLEOTIDE ADENYLYLTRANSFERASE"/>
    <property type="match status" value="1"/>
</dbReference>
<dbReference type="SUPFAM" id="SSF52374">
    <property type="entry name" value="Nucleotidylyl transferase"/>
    <property type="match status" value="1"/>
</dbReference>
<dbReference type="GeneID" id="34589861"/>
<dbReference type="AlphaFoldDB" id="A0A178CY58"/>
<dbReference type="PANTHER" id="PTHR31285">
    <property type="entry name" value="NICOTINAMIDE MONONUCLEOTIDE ADENYLYLTRANSFERASE"/>
    <property type="match status" value="1"/>
</dbReference>
<evidence type="ECO:0000313" key="2">
    <source>
        <dbReference type="EMBL" id="OAL34192.1"/>
    </source>
</evidence>
<dbReference type="EMBL" id="LVCJ01000041">
    <property type="protein sequence ID" value="OAL34192.1"/>
    <property type="molecule type" value="Genomic_DNA"/>
</dbReference>
<evidence type="ECO:0008006" key="4">
    <source>
        <dbReference type="Google" id="ProtNLM"/>
    </source>
</evidence>
<dbReference type="GO" id="GO:0005634">
    <property type="term" value="C:nucleus"/>
    <property type="evidence" value="ECO:0007669"/>
    <property type="project" value="TreeGrafter"/>
</dbReference>
<comment type="caution">
    <text evidence="2">The sequence shown here is derived from an EMBL/GenBank/DDBJ whole genome shotgun (WGS) entry which is preliminary data.</text>
</comment>
<dbReference type="InterPro" id="IPR014729">
    <property type="entry name" value="Rossmann-like_a/b/a_fold"/>
</dbReference>
<dbReference type="OrthoDB" id="5591297at2759"/>
<feature type="region of interest" description="Disordered" evidence="1">
    <location>
        <begin position="237"/>
        <end position="270"/>
    </location>
</feature>